<feature type="coiled-coil region" evidence="1">
    <location>
        <begin position="72"/>
        <end position="185"/>
    </location>
</feature>
<evidence type="ECO:0008006" key="5">
    <source>
        <dbReference type="Google" id="ProtNLM"/>
    </source>
</evidence>
<evidence type="ECO:0000313" key="3">
    <source>
        <dbReference type="EMBL" id="WWD83640.1"/>
    </source>
</evidence>
<feature type="coiled-coil region" evidence="1">
    <location>
        <begin position="4"/>
        <end position="31"/>
    </location>
</feature>
<gene>
    <name evidence="3" type="ORF">TEGL_20530</name>
</gene>
<keyword evidence="1" id="KW-0175">Coiled coil</keyword>
<proteinExistence type="predicted"/>
<keyword evidence="2" id="KW-0472">Membrane</keyword>
<evidence type="ECO:0000256" key="2">
    <source>
        <dbReference type="SAM" id="Phobius"/>
    </source>
</evidence>
<sequence length="203" mass="23564">MSEARKLVEVIDQLEKQSEELNSAIDLYTHIDNLYAKVSNTSLKYEKVFDDMDKAKSYLKDASKNIKNNLENTNYEEKLENIRLHIDKLNSNTINLSNDIINIIASLRELNENDKLFKEDIRNTNNNIDELYKVVSSLKDQIEINKSDYNDKLDESLNNLKDEIIESLNKKMSSMEEAYNKHLKNIYIGLGVVLIISIVNIFI</sequence>
<organism evidence="3 4">
    <name type="scientific">Terrisporobacter glycolicus ATCC 14880 = DSM 1288</name>
    <dbReference type="NCBI Taxonomy" id="1121315"/>
    <lineage>
        <taxon>Bacteria</taxon>
        <taxon>Bacillati</taxon>
        <taxon>Bacillota</taxon>
        <taxon>Clostridia</taxon>
        <taxon>Peptostreptococcales</taxon>
        <taxon>Peptostreptococcaceae</taxon>
        <taxon>Terrisporobacter</taxon>
    </lineage>
</organism>
<dbReference type="RefSeq" id="WP_018590886.1">
    <property type="nucleotide sequence ID" value="NZ_CP117523.1"/>
</dbReference>
<dbReference type="EMBL" id="CP117523">
    <property type="protein sequence ID" value="WWD83640.1"/>
    <property type="molecule type" value="Genomic_DNA"/>
</dbReference>
<dbReference type="Proteomes" id="UP001348492">
    <property type="component" value="Chromosome"/>
</dbReference>
<reference evidence="3 4" key="1">
    <citation type="journal article" date="2023" name="PLoS ONE">
        <title>Genome-based metabolic and phylogenomic analysis of three Terrisporobacter species.</title>
        <authorList>
            <person name="Boer T."/>
            <person name="Bengelsdorf F.R."/>
            <person name="Bomeke M."/>
            <person name="Daniel R."/>
            <person name="Poehlein A."/>
        </authorList>
    </citation>
    <scope>NUCLEOTIDE SEQUENCE [LARGE SCALE GENOMIC DNA]</scope>
    <source>
        <strain evidence="3 4">DSM 1288</strain>
    </source>
</reference>
<name>A0ABZ2EVB3_9FIRM</name>
<keyword evidence="2" id="KW-0812">Transmembrane</keyword>
<accession>A0ABZ2EVB3</accession>
<keyword evidence="2" id="KW-1133">Transmembrane helix</keyword>
<evidence type="ECO:0000313" key="4">
    <source>
        <dbReference type="Proteomes" id="UP001348492"/>
    </source>
</evidence>
<evidence type="ECO:0000256" key="1">
    <source>
        <dbReference type="SAM" id="Coils"/>
    </source>
</evidence>
<protein>
    <recommendedName>
        <fullName evidence="5">t-SNARE coiled-coil homology domain-containing protein</fullName>
    </recommendedName>
</protein>
<keyword evidence="4" id="KW-1185">Reference proteome</keyword>
<feature type="transmembrane region" description="Helical" evidence="2">
    <location>
        <begin position="185"/>
        <end position="202"/>
    </location>
</feature>